<accession>A0ABV7HGH8</accession>
<gene>
    <name evidence="2" type="ORF">ACFOEK_18235</name>
</gene>
<proteinExistence type="predicted"/>
<keyword evidence="3" id="KW-1185">Reference proteome</keyword>
<feature type="signal peptide" evidence="1">
    <location>
        <begin position="1"/>
        <end position="30"/>
    </location>
</feature>
<organism evidence="2 3">
    <name type="scientific">Litoribrevibacter euphylliae</name>
    <dbReference type="NCBI Taxonomy" id="1834034"/>
    <lineage>
        <taxon>Bacteria</taxon>
        <taxon>Pseudomonadati</taxon>
        <taxon>Pseudomonadota</taxon>
        <taxon>Gammaproteobacteria</taxon>
        <taxon>Oceanospirillales</taxon>
        <taxon>Oceanospirillaceae</taxon>
        <taxon>Litoribrevibacter</taxon>
    </lineage>
</organism>
<evidence type="ECO:0000256" key="1">
    <source>
        <dbReference type="SAM" id="SignalP"/>
    </source>
</evidence>
<reference evidence="3" key="1">
    <citation type="journal article" date="2019" name="Int. J. Syst. Evol. Microbiol.">
        <title>The Global Catalogue of Microorganisms (GCM) 10K type strain sequencing project: providing services to taxonomists for standard genome sequencing and annotation.</title>
        <authorList>
            <consortium name="The Broad Institute Genomics Platform"/>
            <consortium name="The Broad Institute Genome Sequencing Center for Infectious Disease"/>
            <person name="Wu L."/>
            <person name="Ma J."/>
        </authorList>
    </citation>
    <scope>NUCLEOTIDE SEQUENCE [LARGE SCALE GENOMIC DNA]</scope>
    <source>
        <strain evidence="3">KCTC 52438</strain>
    </source>
</reference>
<dbReference type="RefSeq" id="WP_386722906.1">
    <property type="nucleotide sequence ID" value="NZ_JBHRSZ010000007.1"/>
</dbReference>
<protein>
    <submittedName>
        <fullName evidence="2">YfaZ family outer membrane protein</fullName>
    </submittedName>
</protein>
<dbReference type="InterPro" id="IPR009998">
    <property type="entry name" value="YfaZ"/>
</dbReference>
<evidence type="ECO:0000313" key="2">
    <source>
        <dbReference type="EMBL" id="MFC3152985.1"/>
    </source>
</evidence>
<keyword evidence="1" id="KW-0732">Signal</keyword>
<sequence length="193" mass="20736">MNALFSKTYSSSLTLALTCATAFVSSSALAGEFEIQLSNSSVYAEASSPDSTPMQFSAGYLYHEESRNVINLDMHAQNQSSVQGNDTHVGVGLRGIGYHEHNTDGLGLALGGFGEIELNRVPGLSVGGSLHYSPDILTFSDVDDFLWFEAYTGYSVIPNADVQFGYRYIKADVDGGKNGSVESTGFVGLRFQF</sequence>
<dbReference type="Proteomes" id="UP001595476">
    <property type="component" value="Unassembled WGS sequence"/>
</dbReference>
<dbReference type="EMBL" id="JBHRSZ010000007">
    <property type="protein sequence ID" value="MFC3152985.1"/>
    <property type="molecule type" value="Genomic_DNA"/>
</dbReference>
<name>A0ABV7HGH8_9GAMM</name>
<dbReference type="Pfam" id="PF07437">
    <property type="entry name" value="YfaZ"/>
    <property type="match status" value="1"/>
</dbReference>
<evidence type="ECO:0000313" key="3">
    <source>
        <dbReference type="Proteomes" id="UP001595476"/>
    </source>
</evidence>
<feature type="chain" id="PRO_5045966207" evidence="1">
    <location>
        <begin position="31"/>
        <end position="193"/>
    </location>
</feature>
<comment type="caution">
    <text evidence="2">The sequence shown here is derived from an EMBL/GenBank/DDBJ whole genome shotgun (WGS) entry which is preliminary data.</text>
</comment>